<dbReference type="EMBL" id="JAMSHJ010000003">
    <property type="protein sequence ID" value="KAI5424567.1"/>
    <property type="molecule type" value="Genomic_DNA"/>
</dbReference>
<dbReference type="SUPFAM" id="SSF141562">
    <property type="entry name" value="At5g01610-like"/>
    <property type="match status" value="1"/>
</dbReference>
<name>A0A9D5AU95_PEA</name>
<accession>A0A9D5AU95</accession>
<dbReference type="AlphaFoldDB" id="A0A9D5AU95"/>
<dbReference type="Gene3D" id="2.30.240.10">
    <property type="entry name" value="At5g01610-like"/>
    <property type="match status" value="1"/>
</dbReference>
<proteinExistence type="predicted"/>
<dbReference type="InterPro" id="IPR007493">
    <property type="entry name" value="DUF538"/>
</dbReference>
<organism evidence="1 2">
    <name type="scientific">Pisum sativum</name>
    <name type="common">Garden pea</name>
    <name type="synonym">Lathyrus oleraceus</name>
    <dbReference type="NCBI Taxonomy" id="3888"/>
    <lineage>
        <taxon>Eukaryota</taxon>
        <taxon>Viridiplantae</taxon>
        <taxon>Streptophyta</taxon>
        <taxon>Embryophyta</taxon>
        <taxon>Tracheophyta</taxon>
        <taxon>Spermatophyta</taxon>
        <taxon>Magnoliopsida</taxon>
        <taxon>eudicotyledons</taxon>
        <taxon>Gunneridae</taxon>
        <taxon>Pentapetalae</taxon>
        <taxon>rosids</taxon>
        <taxon>fabids</taxon>
        <taxon>Fabales</taxon>
        <taxon>Fabaceae</taxon>
        <taxon>Papilionoideae</taxon>
        <taxon>50 kb inversion clade</taxon>
        <taxon>NPAAA clade</taxon>
        <taxon>Hologalegina</taxon>
        <taxon>IRL clade</taxon>
        <taxon>Fabeae</taxon>
        <taxon>Lathyrus</taxon>
    </lineage>
</organism>
<protein>
    <submittedName>
        <fullName evidence="1">Uncharacterized protein</fullName>
    </submittedName>
</protein>
<comment type="caution">
    <text evidence="1">The sequence shown here is derived from an EMBL/GenBank/DDBJ whole genome shotgun (WGS) entry which is preliminary data.</text>
</comment>
<gene>
    <name evidence="1" type="ORF">KIW84_030665</name>
</gene>
<sequence length="115" mass="12890">MSLVSEGIKSESEIYYGEEICQVKSKELPEDMCLPKDLLPLKDIIEVGHHRETGKIKKMSGVKSKELFIWVTLSDIYVDDPPTEKVTFQAPAGLSRTFPVSAFELEEKSSGVKEV</sequence>
<dbReference type="Pfam" id="PF04398">
    <property type="entry name" value="DUF538"/>
    <property type="match status" value="1"/>
</dbReference>
<dbReference type="Gramene" id="Psat03G0066500-T1">
    <property type="protein sequence ID" value="KAI5424567.1"/>
    <property type="gene ID" value="KIW84_030665"/>
</dbReference>
<dbReference type="Proteomes" id="UP001058974">
    <property type="component" value="Chromosome 3"/>
</dbReference>
<keyword evidence="2" id="KW-1185">Reference proteome</keyword>
<dbReference type="PANTHER" id="PTHR31676:SF10">
    <property type="entry name" value="EXPRESSED PROTEIN"/>
    <property type="match status" value="1"/>
</dbReference>
<reference evidence="1 2" key="1">
    <citation type="journal article" date="2022" name="Nat. Genet.">
        <title>Improved pea reference genome and pan-genome highlight genomic features and evolutionary characteristics.</title>
        <authorList>
            <person name="Yang T."/>
            <person name="Liu R."/>
            <person name="Luo Y."/>
            <person name="Hu S."/>
            <person name="Wang D."/>
            <person name="Wang C."/>
            <person name="Pandey M.K."/>
            <person name="Ge S."/>
            <person name="Xu Q."/>
            <person name="Li N."/>
            <person name="Li G."/>
            <person name="Huang Y."/>
            <person name="Saxena R.K."/>
            <person name="Ji Y."/>
            <person name="Li M."/>
            <person name="Yan X."/>
            <person name="He Y."/>
            <person name="Liu Y."/>
            <person name="Wang X."/>
            <person name="Xiang C."/>
            <person name="Varshney R.K."/>
            <person name="Ding H."/>
            <person name="Gao S."/>
            <person name="Zong X."/>
        </authorList>
    </citation>
    <scope>NUCLEOTIDE SEQUENCE [LARGE SCALE GENOMIC DNA]</scope>
    <source>
        <strain evidence="1 2">cv. Zhongwan 6</strain>
    </source>
</reference>
<evidence type="ECO:0000313" key="2">
    <source>
        <dbReference type="Proteomes" id="UP001058974"/>
    </source>
</evidence>
<dbReference type="InterPro" id="IPR036758">
    <property type="entry name" value="At5g01610-like"/>
</dbReference>
<evidence type="ECO:0000313" key="1">
    <source>
        <dbReference type="EMBL" id="KAI5424567.1"/>
    </source>
</evidence>
<dbReference type="PANTHER" id="PTHR31676">
    <property type="entry name" value="T31J12.3 PROTEIN-RELATED"/>
    <property type="match status" value="1"/>
</dbReference>